<accession>A0ABN4C7X9</accession>
<proteinExistence type="predicted"/>
<dbReference type="GeneID" id="82876306"/>
<reference evidence="3" key="1">
    <citation type="submission" date="2013-02" db="EMBL/GenBank/DDBJ databases">
        <title>The complete genome sequence of Corynebacterium casei LMG S-19264 (=DSM 44701).</title>
        <authorList>
            <person name="Ruckert C."/>
            <person name="Albersmeier A."/>
            <person name="Kalinowski J."/>
        </authorList>
    </citation>
    <scope>NUCLEOTIDE SEQUENCE [LARGE SCALE GENOMIC DNA]</scope>
    <source>
        <strain evidence="3">LMG S-19264</strain>
    </source>
</reference>
<dbReference type="RefSeq" id="WP_025386838.1">
    <property type="nucleotide sequence ID" value="NZ_CP004350.1"/>
</dbReference>
<protein>
    <recommendedName>
        <fullName evidence="4">Flagellar FliJ protein</fullName>
    </recommendedName>
</protein>
<dbReference type="Proteomes" id="UP000019226">
    <property type="component" value="Chromosome"/>
</dbReference>
<organism evidence="2 3">
    <name type="scientific">Corynebacterium casei LMG S-19264</name>
    <dbReference type="NCBI Taxonomy" id="1285583"/>
    <lineage>
        <taxon>Bacteria</taxon>
        <taxon>Bacillati</taxon>
        <taxon>Actinomycetota</taxon>
        <taxon>Actinomycetes</taxon>
        <taxon>Mycobacteriales</taxon>
        <taxon>Corynebacteriaceae</taxon>
        <taxon>Corynebacterium</taxon>
    </lineage>
</organism>
<evidence type="ECO:0008006" key="4">
    <source>
        <dbReference type="Google" id="ProtNLM"/>
    </source>
</evidence>
<gene>
    <name evidence="2" type="ORF">CCASEI_00385</name>
</gene>
<keyword evidence="1" id="KW-0175">Coiled coil</keyword>
<name>A0ABN4C7X9_9CORY</name>
<dbReference type="EMBL" id="CP004350">
    <property type="protein sequence ID" value="AHI18662.1"/>
    <property type="molecule type" value="Genomic_DNA"/>
</dbReference>
<keyword evidence="3" id="KW-1185">Reference proteome</keyword>
<sequence length="132" mass="16177">MNRLKYLSRPEWAHRESLRERDDASRKQDIERRRRRVLEKEEAVYEGQLDSTELGHDQRSEFYQDHLDHCSHYQRKYDKLLAEIDQAQQHRKNTMTQLYNQLEILEKTEDQDRAAIQKLKGRIAEELTNFRY</sequence>
<evidence type="ECO:0000313" key="3">
    <source>
        <dbReference type="Proteomes" id="UP000019226"/>
    </source>
</evidence>
<evidence type="ECO:0000313" key="2">
    <source>
        <dbReference type="EMBL" id="AHI18662.1"/>
    </source>
</evidence>
<feature type="coiled-coil region" evidence="1">
    <location>
        <begin position="70"/>
        <end position="97"/>
    </location>
</feature>
<evidence type="ECO:0000256" key="1">
    <source>
        <dbReference type="SAM" id="Coils"/>
    </source>
</evidence>